<dbReference type="InterPro" id="IPR035107">
    <property type="entry name" value="tRNA_thiolation_TtcA_Ctu1"/>
</dbReference>
<evidence type="ECO:0000313" key="4">
    <source>
        <dbReference type="Proteomes" id="UP000268059"/>
    </source>
</evidence>
<accession>A0A3G9JSN8</accession>
<dbReference type="PANTHER" id="PTHR43686:SF1">
    <property type="entry name" value="AMINOTRAN_5 DOMAIN-CONTAINING PROTEIN"/>
    <property type="match status" value="1"/>
</dbReference>
<keyword evidence="1" id="KW-0808">Transferase</keyword>
<dbReference type="PIRSF" id="PIRSF004976">
    <property type="entry name" value="ATPase_YdaO"/>
    <property type="match status" value="1"/>
</dbReference>
<dbReference type="GO" id="GO:0008033">
    <property type="term" value="P:tRNA processing"/>
    <property type="evidence" value="ECO:0007669"/>
    <property type="project" value="InterPro"/>
</dbReference>
<gene>
    <name evidence="3" type="ORF">SG0102_10830</name>
</gene>
<evidence type="ECO:0000313" key="3">
    <source>
        <dbReference type="EMBL" id="BBH26149.1"/>
    </source>
</evidence>
<dbReference type="PANTHER" id="PTHR43686">
    <property type="entry name" value="SULFURTRANSFERASE-RELATED"/>
    <property type="match status" value="1"/>
</dbReference>
<reference evidence="3 4" key="1">
    <citation type="submission" date="2018-11" db="EMBL/GenBank/DDBJ databases">
        <title>Novel Erysipelotrichaceae bacterium isolated from small intestine of a swine.</title>
        <authorList>
            <person name="Kim J.S."/>
            <person name="Choe H."/>
            <person name="Lee Y.R."/>
            <person name="Kim K.M."/>
            <person name="Park D.S."/>
        </authorList>
    </citation>
    <scope>NUCLEOTIDE SEQUENCE [LARGE SCALE GENOMIC DNA]</scope>
    <source>
        <strain evidence="3 4">SG0102</strain>
    </source>
</reference>
<dbReference type="Proteomes" id="UP000268059">
    <property type="component" value="Chromosome"/>
</dbReference>
<feature type="domain" description="tRNA(Ile)-lysidine/2-thiocytidine synthase N-terminal" evidence="2">
    <location>
        <begin position="39"/>
        <end position="204"/>
    </location>
</feature>
<dbReference type="AlphaFoldDB" id="A0A3G9JSN8"/>
<sequence>MDKIKEIERSIIKPYRKAIWRPFCKAVTEYELIQDGDSIMVCISGGKDSFLLAKCMQEIQRHGKVKFDLHFVCMDPGYNEFNRSMIEDNAKTLGIPLEIFETDIFDSVAGGAFKQPCYFCAKMRRGYLYKHAQTIGCNKIALGHHFDDVIETTLLSMFYGSEVKTMMPKLHSDHYAGLEVIRPLFKVREEAIIKWREANELTFINCACRFTEGCSLIDDGSSKRKEMKTLIKRMSARNPKVAENIFIAMHNVNLDCVIDYKKDGVKHSFLEDYYDPENYEVTEEIERF</sequence>
<dbReference type="OrthoDB" id="9801054at2"/>
<evidence type="ECO:0000256" key="1">
    <source>
        <dbReference type="ARBA" id="ARBA00022679"/>
    </source>
</evidence>
<evidence type="ECO:0000259" key="2">
    <source>
        <dbReference type="Pfam" id="PF01171"/>
    </source>
</evidence>
<protein>
    <submittedName>
        <fullName evidence="3">tRNA 2-thiocytidine(32) synthetase TtcA</fullName>
    </submittedName>
</protein>
<dbReference type="InterPro" id="IPR011063">
    <property type="entry name" value="TilS/TtcA_N"/>
</dbReference>
<dbReference type="KEGG" id="ebm:SG0102_10830"/>
<dbReference type="RefSeq" id="WP_125119052.1">
    <property type="nucleotide sequence ID" value="NZ_AP019309.1"/>
</dbReference>
<dbReference type="InParanoid" id="A0A3G9JSN8"/>
<dbReference type="GO" id="GO:0016740">
    <property type="term" value="F:transferase activity"/>
    <property type="evidence" value="ECO:0007669"/>
    <property type="project" value="UniProtKB-KW"/>
</dbReference>
<keyword evidence="4" id="KW-1185">Reference proteome</keyword>
<organism evidence="3 4">
    <name type="scientific">Intestinibaculum porci</name>
    <dbReference type="NCBI Taxonomy" id="2487118"/>
    <lineage>
        <taxon>Bacteria</taxon>
        <taxon>Bacillati</taxon>
        <taxon>Bacillota</taxon>
        <taxon>Erysipelotrichia</taxon>
        <taxon>Erysipelotrichales</taxon>
        <taxon>Erysipelotrichaceae</taxon>
        <taxon>Intestinibaculum</taxon>
    </lineage>
</organism>
<dbReference type="SUPFAM" id="SSF52402">
    <property type="entry name" value="Adenine nucleotide alpha hydrolases-like"/>
    <property type="match status" value="1"/>
</dbReference>
<dbReference type="CDD" id="cd24138">
    <property type="entry name" value="TtcA-like"/>
    <property type="match status" value="1"/>
</dbReference>
<dbReference type="Pfam" id="PF01171">
    <property type="entry name" value="ATP_bind_3"/>
    <property type="match status" value="1"/>
</dbReference>
<dbReference type="InterPro" id="IPR014729">
    <property type="entry name" value="Rossmann-like_a/b/a_fold"/>
</dbReference>
<dbReference type="Gene3D" id="3.40.50.620">
    <property type="entry name" value="HUPs"/>
    <property type="match status" value="1"/>
</dbReference>
<name>A0A3G9JSN8_9FIRM</name>
<proteinExistence type="predicted"/>
<dbReference type="EMBL" id="AP019309">
    <property type="protein sequence ID" value="BBH26149.1"/>
    <property type="molecule type" value="Genomic_DNA"/>
</dbReference>